<evidence type="ECO:0000256" key="3">
    <source>
        <dbReference type="ARBA" id="ARBA00022840"/>
    </source>
</evidence>
<dbReference type="PROSITE" id="PS00211">
    <property type="entry name" value="ABC_TRANSPORTER_1"/>
    <property type="match status" value="1"/>
</dbReference>
<dbReference type="PANTHER" id="PTHR42788">
    <property type="entry name" value="TAURINE IMPORT ATP-BINDING PROTEIN-RELATED"/>
    <property type="match status" value="1"/>
</dbReference>
<dbReference type="Pfam" id="PF00005">
    <property type="entry name" value="ABC_tran"/>
    <property type="match status" value="1"/>
</dbReference>
<dbReference type="SMART" id="SM00382">
    <property type="entry name" value="AAA"/>
    <property type="match status" value="1"/>
</dbReference>
<evidence type="ECO:0000259" key="4">
    <source>
        <dbReference type="PROSITE" id="PS50893"/>
    </source>
</evidence>
<keyword evidence="1" id="KW-0813">Transport</keyword>
<comment type="caution">
    <text evidence="5">The sequence shown here is derived from an EMBL/GenBank/DDBJ whole genome shotgun (WGS) entry which is preliminary data.</text>
</comment>
<dbReference type="InterPro" id="IPR027417">
    <property type="entry name" value="P-loop_NTPase"/>
</dbReference>
<organism evidence="5 6">
    <name type="scientific">Streptomyces synnematoformans</name>
    <dbReference type="NCBI Taxonomy" id="415721"/>
    <lineage>
        <taxon>Bacteria</taxon>
        <taxon>Bacillati</taxon>
        <taxon>Actinomycetota</taxon>
        <taxon>Actinomycetes</taxon>
        <taxon>Kitasatosporales</taxon>
        <taxon>Streptomycetaceae</taxon>
        <taxon>Streptomyces</taxon>
    </lineage>
</organism>
<dbReference type="PROSITE" id="PS50893">
    <property type="entry name" value="ABC_TRANSPORTER_2"/>
    <property type="match status" value="1"/>
</dbReference>
<dbReference type="EMBL" id="BAAAPF010000159">
    <property type="protein sequence ID" value="GAA2134505.1"/>
    <property type="molecule type" value="Genomic_DNA"/>
</dbReference>
<proteinExistence type="predicted"/>
<dbReference type="SUPFAM" id="SSF52540">
    <property type="entry name" value="P-loop containing nucleoside triphosphate hydrolases"/>
    <property type="match status" value="1"/>
</dbReference>
<evidence type="ECO:0000256" key="1">
    <source>
        <dbReference type="ARBA" id="ARBA00022448"/>
    </source>
</evidence>
<dbReference type="InterPro" id="IPR017871">
    <property type="entry name" value="ABC_transporter-like_CS"/>
</dbReference>
<dbReference type="PANTHER" id="PTHR42788:SF13">
    <property type="entry name" value="ALIPHATIC SULFONATES IMPORT ATP-BINDING PROTEIN SSUB"/>
    <property type="match status" value="1"/>
</dbReference>
<feature type="domain" description="ABC transporter" evidence="4">
    <location>
        <begin position="6"/>
        <end position="240"/>
    </location>
</feature>
<sequence>MESMGISAQGIAMRFARREQEQTVLENLDLDITPGSFVTLLGPSGCGKSTLLKILGGILEPTRGTVRIGGQPAADAVKGRVIGLVPQRPALLPWKSALQNASMLRQIAAGERAAEAAPAARRALELVGLSAAEDKLPHELSGGMAQRVSLARALAMDPAILLMDEPFGALDAITRDEMNLKLAEIWATTGKTVVFVTHSISEAVFLSDTVHVMGLDRGRFLESLDVALPRPRTREVLDEPVFTEYTGRLRGHLEPKATV</sequence>
<dbReference type="InterPro" id="IPR050166">
    <property type="entry name" value="ABC_transporter_ATP-bind"/>
</dbReference>
<evidence type="ECO:0000313" key="5">
    <source>
        <dbReference type="EMBL" id="GAA2134505.1"/>
    </source>
</evidence>
<evidence type="ECO:0000256" key="2">
    <source>
        <dbReference type="ARBA" id="ARBA00022741"/>
    </source>
</evidence>
<reference evidence="6" key="1">
    <citation type="journal article" date="2019" name="Int. J. Syst. Evol. Microbiol.">
        <title>The Global Catalogue of Microorganisms (GCM) 10K type strain sequencing project: providing services to taxonomists for standard genome sequencing and annotation.</title>
        <authorList>
            <consortium name="The Broad Institute Genomics Platform"/>
            <consortium name="The Broad Institute Genome Sequencing Center for Infectious Disease"/>
            <person name="Wu L."/>
            <person name="Ma J."/>
        </authorList>
    </citation>
    <scope>NUCLEOTIDE SEQUENCE [LARGE SCALE GENOMIC DNA]</scope>
    <source>
        <strain evidence="6">JCM 15481</strain>
    </source>
</reference>
<dbReference type="Proteomes" id="UP001500443">
    <property type="component" value="Unassembled WGS sequence"/>
</dbReference>
<protein>
    <submittedName>
        <fullName evidence="5">ABC transporter ATP-binding protein</fullName>
    </submittedName>
</protein>
<dbReference type="CDD" id="cd03293">
    <property type="entry name" value="ABC_NrtD_SsuB_transporters"/>
    <property type="match status" value="1"/>
</dbReference>
<keyword evidence="6" id="KW-1185">Reference proteome</keyword>
<dbReference type="InterPro" id="IPR003439">
    <property type="entry name" value="ABC_transporter-like_ATP-bd"/>
</dbReference>
<keyword evidence="3 5" id="KW-0067">ATP-binding</keyword>
<gene>
    <name evidence="5" type="ORF">GCM10009802_43100</name>
</gene>
<name>A0ABP5KM44_9ACTN</name>
<dbReference type="InterPro" id="IPR003593">
    <property type="entry name" value="AAA+_ATPase"/>
</dbReference>
<evidence type="ECO:0000313" key="6">
    <source>
        <dbReference type="Proteomes" id="UP001500443"/>
    </source>
</evidence>
<accession>A0ABP5KM44</accession>
<keyword evidence="2" id="KW-0547">Nucleotide-binding</keyword>
<dbReference type="Gene3D" id="3.40.50.300">
    <property type="entry name" value="P-loop containing nucleotide triphosphate hydrolases"/>
    <property type="match status" value="1"/>
</dbReference>
<dbReference type="GO" id="GO:0005524">
    <property type="term" value="F:ATP binding"/>
    <property type="evidence" value="ECO:0007669"/>
    <property type="project" value="UniProtKB-KW"/>
</dbReference>